<name>A0AAD7XPS5_9STRA</name>
<dbReference type="Proteomes" id="UP001230188">
    <property type="component" value="Unassembled WGS sequence"/>
</dbReference>
<organism evidence="2 3">
    <name type="scientific">Chrysophaeum taylorii</name>
    <dbReference type="NCBI Taxonomy" id="2483200"/>
    <lineage>
        <taxon>Eukaryota</taxon>
        <taxon>Sar</taxon>
        <taxon>Stramenopiles</taxon>
        <taxon>Ochrophyta</taxon>
        <taxon>Pelagophyceae</taxon>
        <taxon>Pelagomonadales</taxon>
        <taxon>Pelagomonadaceae</taxon>
        <taxon>Chrysophaeum</taxon>
    </lineage>
</organism>
<feature type="region of interest" description="Disordered" evidence="1">
    <location>
        <begin position="25"/>
        <end position="72"/>
    </location>
</feature>
<feature type="compositionally biased region" description="Acidic residues" evidence="1">
    <location>
        <begin position="451"/>
        <end position="462"/>
    </location>
</feature>
<evidence type="ECO:0000313" key="2">
    <source>
        <dbReference type="EMBL" id="KAJ8609131.1"/>
    </source>
</evidence>
<feature type="compositionally biased region" description="Basic and acidic residues" evidence="1">
    <location>
        <begin position="48"/>
        <end position="61"/>
    </location>
</feature>
<protein>
    <recommendedName>
        <fullName evidence="4">FCP1 homology domain-containing protein</fullName>
    </recommendedName>
</protein>
<proteinExistence type="predicted"/>
<evidence type="ECO:0000313" key="3">
    <source>
        <dbReference type="Proteomes" id="UP001230188"/>
    </source>
</evidence>
<reference evidence="2" key="1">
    <citation type="submission" date="2023-01" db="EMBL/GenBank/DDBJ databases">
        <title>Metagenome sequencing of chrysophaentin producing Chrysophaeum taylorii.</title>
        <authorList>
            <person name="Davison J."/>
            <person name="Bewley C."/>
        </authorList>
    </citation>
    <scope>NUCLEOTIDE SEQUENCE</scope>
    <source>
        <strain evidence="2">NIES-1699</strain>
    </source>
</reference>
<gene>
    <name evidence="2" type="ORF">CTAYLR_006079</name>
</gene>
<evidence type="ECO:0008006" key="4">
    <source>
        <dbReference type="Google" id="ProtNLM"/>
    </source>
</evidence>
<dbReference type="EMBL" id="JAQMWT010000149">
    <property type="protein sequence ID" value="KAJ8609131.1"/>
    <property type="molecule type" value="Genomic_DNA"/>
</dbReference>
<sequence length="468" mass="51071">MLNSYSGRDTVKKTSTNLKLAAMAAAAAAADEPNNDAPKPRAFKRARRVDSTGEDKLREKNAPPLGGPTSRLPQQFALLDLDGTLFHMMPEGELPGNIGNVTEAVVPLPDGAMRKLMKKPSDSSAPAPPCPNDELLDTRHLMAVRRGTRQLLAGLRASGVDVRVITANLLGDVAVESLVVREDAEVAVEGAKAALDVSEKSLSPRGWSGKPAIRVTVVVDRAPGSKRLPDDVVDALRNDPKGTRVVILDDNPTAWEARAREHIWIVPQFDVRRPLTRSELDDELGLLDRISDRCRRFFPHPEKTQRAISPPPSVGTSSENSRSSSLLPPRGSRGSSRTNGRGGPLGGPTLDHRQRSAAATTRAAGEKTRQSRSTRRKPDDATERARRRPARKSSSSSRNDYDDEEEDDPVGVCDYEGSDSDAEDPEWEQALQACCAAKERAKKRRRRLKESDDDESDEEVIESAELPS</sequence>
<comment type="caution">
    <text evidence="2">The sequence shown here is derived from an EMBL/GenBank/DDBJ whole genome shotgun (WGS) entry which is preliminary data.</text>
</comment>
<accession>A0AAD7XPS5</accession>
<feature type="compositionally biased region" description="Acidic residues" evidence="1">
    <location>
        <begin position="416"/>
        <end position="427"/>
    </location>
</feature>
<feature type="region of interest" description="Disordered" evidence="1">
    <location>
        <begin position="298"/>
        <end position="468"/>
    </location>
</feature>
<keyword evidence="3" id="KW-1185">Reference proteome</keyword>
<evidence type="ECO:0000256" key="1">
    <source>
        <dbReference type="SAM" id="MobiDB-lite"/>
    </source>
</evidence>
<dbReference type="AlphaFoldDB" id="A0AAD7XPS5"/>
<feature type="compositionally biased region" description="Low complexity" evidence="1">
    <location>
        <begin position="315"/>
        <end position="339"/>
    </location>
</feature>